<reference evidence="2 3" key="1">
    <citation type="submission" date="2014-10" db="EMBL/GenBank/DDBJ databases">
        <title>Draft genome of the hookworm Ancylostoma caninum.</title>
        <authorList>
            <person name="Mitreva M."/>
        </authorList>
    </citation>
    <scope>NUCLEOTIDE SEQUENCE [LARGE SCALE GENOMIC DNA]</scope>
    <source>
        <strain evidence="2 3">Baltimore</strain>
    </source>
</reference>
<dbReference type="STRING" id="29170.A0A368GDI1"/>
<name>A0A368GDI1_ANCCA</name>
<comment type="caution">
    <text evidence="2">The sequence shown here is derived from an EMBL/GenBank/DDBJ whole genome shotgun (WGS) entry which is preliminary data.</text>
</comment>
<dbReference type="SUPFAM" id="SSF90257">
    <property type="entry name" value="Myosin rod fragments"/>
    <property type="match status" value="1"/>
</dbReference>
<sequence>MMGYLALCTLYHLLSKYQNLDFNFIPEICGQNGSRVVLAGFLHAAEKAAERFEAQTIELSNKVEDLNRHVNDLAQQRQRLQAENNDLLKEVHDQKVQLDNLQHVKYTLAQQLEEARRRLEDAERVSSLADVMCAVADIW</sequence>
<protein>
    <submittedName>
        <fullName evidence="2">Uncharacterized protein</fullName>
    </submittedName>
</protein>
<dbReference type="EMBL" id="JOJR01000251">
    <property type="protein sequence ID" value="RCN41080.1"/>
    <property type="molecule type" value="Genomic_DNA"/>
</dbReference>
<dbReference type="Gene3D" id="1.20.5.1160">
    <property type="entry name" value="Vasodilator-stimulated phosphoprotein"/>
    <property type="match status" value="1"/>
</dbReference>
<accession>A0A368GDI1</accession>
<dbReference type="Proteomes" id="UP000252519">
    <property type="component" value="Unassembled WGS sequence"/>
</dbReference>
<keyword evidence="1" id="KW-0175">Coiled coil</keyword>
<evidence type="ECO:0000313" key="2">
    <source>
        <dbReference type="EMBL" id="RCN41080.1"/>
    </source>
</evidence>
<gene>
    <name evidence="2" type="ORF">ANCCAN_12963</name>
</gene>
<feature type="coiled-coil region" evidence="1">
    <location>
        <begin position="42"/>
        <end position="125"/>
    </location>
</feature>
<organism evidence="2 3">
    <name type="scientific">Ancylostoma caninum</name>
    <name type="common">Dog hookworm</name>
    <dbReference type="NCBI Taxonomy" id="29170"/>
    <lineage>
        <taxon>Eukaryota</taxon>
        <taxon>Metazoa</taxon>
        <taxon>Ecdysozoa</taxon>
        <taxon>Nematoda</taxon>
        <taxon>Chromadorea</taxon>
        <taxon>Rhabditida</taxon>
        <taxon>Rhabditina</taxon>
        <taxon>Rhabditomorpha</taxon>
        <taxon>Strongyloidea</taxon>
        <taxon>Ancylostomatidae</taxon>
        <taxon>Ancylostomatinae</taxon>
        <taxon>Ancylostoma</taxon>
    </lineage>
</organism>
<keyword evidence="3" id="KW-1185">Reference proteome</keyword>
<proteinExistence type="predicted"/>
<evidence type="ECO:0000256" key="1">
    <source>
        <dbReference type="SAM" id="Coils"/>
    </source>
</evidence>
<dbReference type="OrthoDB" id="2018427at2759"/>
<dbReference type="AlphaFoldDB" id="A0A368GDI1"/>
<evidence type="ECO:0000313" key="3">
    <source>
        <dbReference type="Proteomes" id="UP000252519"/>
    </source>
</evidence>